<dbReference type="EMBL" id="JBANRG010000013">
    <property type="protein sequence ID" value="KAK7461510.1"/>
    <property type="molecule type" value="Genomic_DNA"/>
</dbReference>
<dbReference type="InterPro" id="IPR045379">
    <property type="entry name" value="Crinkler_N"/>
</dbReference>
<protein>
    <recommendedName>
        <fullName evidence="4">Crinkler effector protein N-terminal domain-containing protein</fullName>
    </recommendedName>
</protein>
<evidence type="ECO:0000313" key="6">
    <source>
        <dbReference type="Proteomes" id="UP001498398"/>
    </source>
</evidence>
<dbReference type="Proteomes" id="UP001498398">
    <property type="component" value="Unassembled WGS sequence"/>
</dbReference>
<dbReference type="Pfam" id="PF20147">
    <property type="entry name" value="Crinkler"/>
    <property type="match status" value="1"/>
</dbReference>
<organism evidence="5 6">
    <name type="scientific">Marasmiellus scandens</name>
    <dbReference type="NCBI Taxonomy" id="2682957"/>
    <lineage>
        <taxon>Eukaryota</taxon>
        <taxon>Fungi</taxon>
        <taxon>Dikarya</taxon>
        <taxon>Basidiomycota</taxon>
        <taxon>Agaricomycotina</taxon>
        <taxon>Agaricomycetes</taxon>
        <taxon>Agaricomycetidae</taxon>
        <taxon>Agaricales</taxon>
        <taxon>Marasmiineae</taxon>
        <taxon>Omphalotaceae</taxon>
        <taxon>Marasmiellus</taxon>
    </lineage>
</organism>
<proteinExistence type="predicted"/>
<name>A0ABR1JI90_9AGAR</name>
<evidence type="ECO:0000313" key="5">
    <source>
        <dbReference type="EMBL" id="KAK7461510.1"/>
    </source>
</evidence>
<comment type="subcellular location">
    <subcellularLocation>
        <location evidence="1">Host cell</location>
    </subcellularLocation>
    <subcellularLocation>
        <location evidence="2">Secreted</location>
    </subcellularLocation>
</comment>
<gene>
    <name evidence="5" type="ORF">VKT23_008684</name>
</gene>
<sequence>MTDQPRNKRPRFSSHAESPSPVRELVLVCCVIGSNTPFPVDISSSRTVGHLKETIRQKNPHDLKEIEADKLSLFNVSIPDEDDLPQKLKNAVDGIEPLDPTTEIIEIFPDEPPEETIHIAVKLQNEAELPRAKHKRELYSSRASALRDSMDAVFVGQSATALFSYLVDCQNQYKKSKYYAKFTSVCNSSGTGKTKAILELSNSTVLVYINMRPTTDYENYPPRDDEIARLFEMNFRTAYQYHRSCLRIFRALFQQLLAELSQLLRQSPDDFTDMFHRWNERIAPAYQDRETFFEAVGQLYRQMATDSGDGLALALVTDYRRLCELFKSFPGVGPAVVIALDETDELTKWRGGSDDGYSPAHILGEVIRGYSTWGSSAEIWVVFSSTNTGVDHFVAPAAPVVTHALQRVFENGSLLFPPFSTLQWDIFATPPEELDVLSVGSYNDAIGFGRPLWKSVASIYEMPESMTRFAITKLTCQSFQSFQTGEAIPDVAMLAVLSQRFALGVLFGSYGTIPFISKSVASHMRYLHSTTDDCSWQYTEYLSEPVLSHAAATLMHKNKGSLSSHLRILIQEIRSGLIDAGEIGELLGRLLFLISRDYAAILAYDIKVSEPLPDDLLPPTHRSIPFPCLDTPFFPYLRPVPLLDVLNILFGPDWSSTPWDKHEEDPDAKERWIKFTFGRAYISCSHWVVMTKDVGPATTSAENWLKGHFLCGSAVQCHHNQPLIDAVVPIMLLDDKGQYLGMTSFLLQYRNKNSAASTAPSSIEVEHESINLDTKQPYVAICFHFGVQEEVSARANMPSCSTSSSPALRIAVKGLSETVFPMLKARPDITRNLLDLRNATRRKDLLESKEAAFVRATCQIGKTREEEGTWNTWK</sequence>
<keyword evidence="3" id="KW-0964">Secreted</keyword>
<reference evidence="5 6" key="1">
    <citation type="submission" date="2024-01" db="EMBL/GenBank/DDBJ databases">
        <title>A draft genome for the cacao thread blight pathogen Marasmiellus scandens.</title>
        <authorList>
            <person name="Baruah I.K."/>
            <person name="Leung J."/>
            <person name="Bukari Y."/>
            <person name="Amoako-Attah I."/>
            <person name="Meinhardt L.W."/>
            <person name="Bailey B.A."/>
            <person name="Cohen S.P."/>
        </authorList>
    </citation>
    <scope>NUCLEOTIDE SEQUENCE [LARGE SCALE GENOMIC DNA]</scope>
    <source>
        <strain evidence="5 6">GH-19</strain>
    </source>
</reference>
<evidence type="ECO:0000256" key="1">
    <source>
        <dbReference type="ARBA" id="ARBA00004340"/>
    </source>
</evidence>
<keyword evidence="6" id="KW-1185">Reference proteome</keyword>
<dbReference type="PANTHER" id="PTHR33266">
    <property type="entry name" value="CHROMOSOME 15, WHOLE GENOME SHOTGUN SEQUENCE"/>
    <property type="match status" value="1"/>
</dbReference>
<comment type="caution">
    <text evidence="5">The sequence shown here is derived from an EMBL/GenBank/DDBJ whole genome shotgun (WGS) entry which is preliminary data.</text>
</comment>
<evidence type="ECO:0000256" key="3">
    <source>
        <dbReference type="ARBA" id="ARBA00022525"/>
    </source>
</evidence>
<feature type="domain" description="Crinkler effector protein N-terminal" evidence="4">
    <location>
        <begin position="26"/>
        <end position="122"/>
    </location>
</feature>
<evidence type="ECO:0000256" key="2">
    <source>
        <dbReference type="ARBA" id="ARBA00004613"/>
    </source>
</evidence>
<evidence type="ECO:0000259" key="4">
    <source>
        <dbReference type="Pfam" id="PF20147"/>
    </source>
</evidence>
<dbReference type="PANTHER" id="PTHR33266:SF1">
    <property type="entry name" value="F-BOX DOMAIN-CONTAINING PROTEIN"/>
    <property type="match status" value="1"/>
</dbReference>
<accession>A0ABR1JI90</accession>